<dbReference type="Proteomes" id="UP000250443">
    <property type="component" value="Unassembled WGS sequence"/>
</dbReference>
<sequence length="61" mass="6574">MSEEKCSALIEGKCKNGFRATAPCHGINAGLPICMREDVCGRLYEATGGAPKIIARHEDRP</sequence>
<dbReference type="AlphaFoldDB" id="A0A2X2CIU0"/>
<proteinExistence type="predicted"/>
<accession>A0A2X2CIU0</accession>
<dbReference type="EMBL" id="UAUF01000012">
    <property type="protein sequence ID" value="SPZ07628.1"/>
    <property type="molecule type" value="Genomic_DNA"/>
</dbReference>
<gene>
    <name evidence="1" type="ORF">NCTC11842_02418</name>
</gene>
<organism evidence="1 2">
    <name type="scientific">Pseudomonas luteola</name>
    <dbReference type="NCBI Taxonomy" id="47886"/>
    <lineage>
        <taxon>Bacteria</taxon>
        <taxon>Pseudomonadati</taxon>
        <taxon>Pseudomonadota</taxon>
        <taxon>Gammaproteobacteria</taxon>
        <taxon>Pseudomonadales</taxon>
        <taxon>Pseudomonadaceae</taxon>
        <taxon>Pseudomonas</taxon>
    </lineage>
</organism>
<evidence type="ECO:0000313" key="1">
    <source>
        <dbReference type="EMBL" id="SPZ07628.1"/>
    </source>
</evidence>
<evidence type="ECO:0000313" key="2">
    <source>
        <dbReference type="Proteomes" id="UP000250443"/>
    </source>
</evidence>
<protein>
    <submittedName>
        <fullName evidence="1">Uncharacterized protein</fullName>
    </submittedName>
</protein>
<reference evidence="1 2" key="1">
    <citation type="submission" date="2018-06" db="EMBL/GenBank/DDBJ databases">
        <authorList>
            <consortium name="Pathogen Informatics"/>
            <person name="Doyle S."/>
        </authorList>
    </citation>
    <scope>NUCLEOTIDE SEQUENCE [LARGE SCALE GENOMIC DNA]</scope>
    <source>
        <strain evidence="1 2">NCTC11842</strain>
    </source>
</reference>
<name>A0A2X2CIU0_PSELU</name>